<dbReference type="InterPro" id="IPR001202">
    <property type="entry name" value="WW_dom"/>
</dbReference>
<evidence type="ECO:0000313" key="3">
    <source>
        <dbReference type="EMBL" id="KAG9185460.1"/>
    </source>
</evidence>
<dbReference type="Proteomes" id="UP001199106">
    <property type="component" value="Unassembled WGS sequence"/>
</dbReference>
<feature type="domain" description="WW" evidence="2">
    <location>
        <begin position="122"/>
        <end position="156"/>
    </location>
</feature>
<dbReference type="SUPFAM" id="SSF51045">
    <property type="entry name" value="WW domain"/>
    <property type="match status" value="2"/>
</dbReference>
<feature type="compositionally biased region" description="Basic and acidic residues" evidence="1">
    <location>
        <begin position="241"/>
        <end position="250"/>
    </location>
</feature>
<keyword evidence="4" id="KW-1185">Reference proteome</keyword>
<comment type="caution">
    <text evidence="3">The sequence shown here is derived from an EMBL/GenBank/DDBJ whole genome shotgun (WGS) entry which is preliminary data.</text>
</comment>
<feature type="region of interest" description="Disordered" evidence="1">
    <location>
        <begin position="206"/>
        <end position="271"/>
    </location>
</feature>
<organism evidence="3 4">
    <name type="scientific">Alternaria panax</name>
    <dbReference type="NCBI Taxonomy" id="48097"/>
    <lineage>
        <taxon>Eukaryota</taxon>
        <taxon>Fungi</taxon>
        <taxon>Dikarya</taxon>
        <taxon>Ascomycota</taxon>
        <taxon>Pezizomycotina</taxon>
        <taxon>Dothideomycetes</taxon>
        <taxon>Pleosporomycetidae</taxon>
        <taxon>Pleosporales</taxon>
        <taxon>Pleosporineae</taxon>
        <taxon>Pleosporaceae</taxon>
        <taxon>Alternaria</taxon>
        <taxon>Alternaria sect. Panax</taxon>
    </lineage>
</organism>
<dbReference type="SMART" id="SM00456">
    <property type="entry name" value="WW"/>
    <property type="match status" value="2"/>
</dbReference>
<proteinExistence type="predicted"/>
<dbReference type="EMBL" id="JAANER010000011">
    <property type="protein sequence ID" value="KAG9185460.1"/>
    <property type="molecule type" value="Genomic_DNA"/>
</dbReference>
<dbReference type="Pfam" id="PF00397">
    <property type="entry name" value="WW"/>
    <property type="match status" value="2"/>
</dbReference>
<reference evidence="3" key="1">
    <citation type="submission" date="2021-07" db="EMBL/GenBank/DDBJ databases">
        <title>Genome Resource of American Ginseng Black Spot Pathogen Alternaria panax.</title>
        <authorList>
            <person name="Qiu C."/>
            <person name="Wang W."/>
            <person name="Liu Z."/>
        </authorList>
    </citation>
    <scope>NUCLEOTIDE SEQUENCE</scope>
    <source>
        <strain evidence="3">BNCC115425</strain>
    </source>
</reference>
<evidence type="ECO:0000259" key="2">
    <source>
        <dbReference type="PROSITE" id="PS50020"/>
    </source>
</evidence>
<dbReference type="PROSITE" id="PS01159">
    <property type="entry name" value="WW_DOMAIN_1"/>
    <property type="match status" value="2"/>
</dbReference>
<evidence type="ECO:0000256" key="1">
    <source>
        <dbReference type="SAM" id="MobiDB-lite"/>
    </source>
</evidence>
<protein>
    <recommendedName>
        <fullName evidence="2">WW domain-containing protein</fullName>
    </recommendedName>
</protein>
<sequence length="404" mass="45386">MNILPLPGHHDRQYTLTLDIINESGQPGITPYYYIKNCILAARTQADEKKAELYWLNAEHQYTTSLRDEQERPDDGSLKVLHDLRMELDELLASSPALKLAPIPALPPPLPSFASLSSDPPPPFPRDWHASLDPISGRHYYVHVPTQSTQWDYPGVLPQGWRAYVDSETEEHYYYDTFTQYTQWDFPTEPLVVDGKGKEFQAEFKTSRVGDKVEVEDEMDNEDEDEECEEGDNDYGEDQDDTKTSTEDKYSSVADDLDRLTGSTSSRNRNHDGSKTHIIIWAFFAITLGACYGFQYITSKAIDDLTVHTYNTARTILNRHHRRSQGTNDRAKDAYRRAQIDLPPPAASSNQGSYVRFPGFTAGSGAQGSGAHYGRGFVAASGPRGPYVRFGDTAVGDDIVIDDE</sequence>
<name>A0AAD4I1E1_9PLEO</name>
<dbReference type="AlphaFoldDB" id="A0AAD4I1E1"/>
<dbReference type="PROSITE" id="PS50020">
    <property type="entry name" value="WW_DOMAIN_2"/>
    <property type="match status" value="2"/>
</dbReference>
<dbReference type="CDD" id="cd00201">
    <property type="entry name" value="WW"/>
    <property type="match status" value="1"/>
</dbReference>
<feature type="domain" description="WW" evidence="2">
    <location>
        <begin position="155"/>
        <end position="189"/>
    </location>
</feature>
<dbReference type="InterPro" id="IPR036020">
    <property type="entry name" value="WW_dom_sf"/>
</dbReference>
<dbReference type="Gene3D" id="2.20.70.10">
    <property type="match status" value="2"/>
</dbReference>
<accession>A0AAD4I1E1</accession>
<gene>
    <name evidence="3" type="ORF">G6011_08004</name>
</gene>
<feature type="compositionally biased region" description="Acidic residues" evidence="1">
    <location>
        <begin position="214"/>
        <end position="240"/>
    </location>
</feature>
<evidence type="ECO:0000313" key="4">
    <source>
        <dbReference type="Proteomes" id="UP001199106"/>
    </source>
</evidence>